<evidence type="ECO:0000256" key="5">
    <source>
        <dbReference type="ARBA" id="ARBA00022679"/>
    </source>
</evidence>
<sequence length="237" mass="27017">MGFIGNPNPWAPYDNYKDCSQEICTIYCPQFCYFIFPPPHSNHDLKTHFTPLIIAIIAILSAVFLLLSYYTIATRYCRGRRRRNFNNNTRLGEIEEIARDQWQITSNGLDEAVVKTIVVRIYKKEDGLIEGNECSVCLSEFEENENIRVLPKCSHAFHLPCIDTWLKSHSNCPLCRASAVPLVQTSSSLEMNSCEVRRPHDDLVVVVVDDHECERVIVSMMGEDGSTPKSDIGRNEN</sequence>
<keyword evidence="12 15" id="KW-0472">Membrane</keyword>
<dbReference type="EC" id="2.3.2.27" evidence="4"/>
<dbReference type="Pfam" id="PF13639">
    <property type="entry name" value="zf-RING_2"/>
    <property type="match status" value="1"/>
</dbReference>
<evidence type="ECO:0000256" key="15">
    <source>
        <dbReference type="SAM" id="Phobius"/>
    </source>
</evidence>
<keyword evidence="7" id="KW-0479">Metal-binding</keyword>
<evidence type="ECO:0000256" key="10">
    <source>
        <dbReference type="ARBA" id="ARBA00022833"/>
    </source>
</evidence>
<evidence type="ECO:0000256" key="4">
    <source>
        <dbReference type="ARBA" id="ARBA00012483"/>
    </source>
</evidence>
<evidence type="ECO:0000256" key="3">
    <source>
        <dbReference type="ARBA" id="ARBA00004906"/>
    </source>
</evidence>
<proteinExistence type="inferred from homology"/>
<evidence type="ECO:0000256" key="8">
    <source>
        <dbReference type="ARBA" id="ARBA00022771"/>
    </source>
</evidence>
<feature type="domain" description="RING-type" evidence="16">
    <location>
        <begin position="134"/>
        <end position="176"/>
    </location>
</feature>
<comment type="catalytic activity">
    <reaction evidence="1">
        <text>S-ubiquitinyl-[E2 ubiquitin-conjugating enzyme]-L-cysteine + [acceptor protein]-L-lysine = [E2 ubiquitin-conjugating enzyme]-L-cysteine + N(6)-ubiquitinyl-[acceptor protein]-L-lysine.</text>
        <dbReference type="EC" id="2.3.2.27"/>
    </reaction>
</comment>
<organism evidence="17 18">
    <name type="scientific">Buddleja alternifolia</name>
    <dbReference type="NCBI Taxonomy" id="168488"/>
    <lineage>
        <taxon>Eukaryota</taxon>
        <taxon>Viridiplantae</taxon>
        <taxon>Streptophyta</taxon>
        <taxon>Embryophyta</taxon>
        <taxon>Tracheophyta</taxon>
        <taxon>Spermatophyta</taxon>
        <taxon>Magnoliopsida</taxon>
        <taxon>eudicotyledons</taxon>
        <taxon>Gunneridae</taxon>
        <taxon>Pentapetalae</taxon>
        <taxon>asterids</taxon>
        <taxon>lamiids</taxon>
        <taxon>Lamiales</taxon>
        <taxon>Scrophulariaceae</taxon>
        <taxon>Buddlejeae</taxon>
        <taxon>Buddleja</taxon>
    </lineage>
</organism>
<feature type="transmembrane region" description="Helical" evidence="15">
    <location>
        <begin position="52"/>
        <end position="73"/>
    </location>
</feature>
<dbReference type="PANTHER" id="PTHR46913">
    <property type="entry name" value="RING-H2 FINGER PROTEIN ATL16"/>
    <property type="match status" value="1"/>
</dbReference>
<evidence type="ECO:0000259" key="16">
    <source>
        <dbReference type="PROSITE" id="PS50089"/>
    </source>
</evidence>
<evidence type="ECO:0000256" key="11">
    <source>
        <dbReference type="ARBA" id="ARBA00022989"/>
    </source>
</evidence>
<keyword evidence="9" id="KW-0833">Ubl conjugation pathway</keyword>
<dbReference type="GO" id="GO:0016567">
    <property type="term" value="P:protein ubiquitination"/>
    <property type="evidence" value="ECO:0007669"/>
    <property type="project" value="InterPro"/>
</dbReference>
<dbReference type="PANTHER" id="PTHR46913:SF1">
    <property type="entry name" value="RING-H2 FINGER PROTEIN ATL16"/>
    <property type="match status" value="1"/>
</dbReference>
<evidence type="ECO:0000256" key="12">
    <source>
        <dbReference type="ARBA" id="ARBA00023136"/>
    </source>
</evidence>
<dbReference type="Proteomes" id="UP000826271">
    <property type="component" value="Unassembled WGS sequence"/>
</dbReference>
<gene>
    <name evidence="17" type="ORF">BUALT_Bualt19G0031200</name>
</gene>
<reference evidence="17" key="1">
    <citation type="submission" date="2019-10" db="EMBL/GenBank/DDBJ databases">
        <authorList>
            <person name="Zhang R."/>
            <person name="Pan Y."/>
            <person name="Wang J."/>
            <person name="Ma R."/>
            <person name="Yu S."/>
        </authorList>
    </citation>
    <scope>NUCLEOTIDE SEQUENCE</scope>
    <source>
        <strain evidence="17">LA-IB0</strain>
        <tissue evidence="17">Leaf</tissue>
    </source>
</reference>
<accession>A0AAV6W4Y7</accession>
<dbReference type="EMBL" id="WHWC01000019">
    <property type="protein sequence ID" value="KAG8363522.1"/>
    <property type="molecule type" value="Genomic_DNA"/>
</dbReference>
<keyword evidence="11 15" id="KW-1133">Transmembrane helix</keyword>
<dbReference type="SMART" id="SM00184">
    <property type="entry name" value="RING"/>
    <property type="match status" value="1"/>
</dbReference>
<evidence type="ECO:0000256" key="6">
    <source>
        <dbReference type="ARBA" id="ARBA00022692"/>
    </source>
</evidence>
<dbReference type="InterPro" id="IPR044600">
    <property type="entry name" value="ATL1/ATL16-like"/>
</dbReference>
<dbReference type="CDD" id="cd16461">
    <property type="entry name" value="RING-H2_EL5-like"/>
    <property type="match status" value="1"/>
</dbReference>
<evidence type="ECO:0000313" key="17">
    <source>
        <dbReference type="EMBL" id="KAG8363522.1"/>
    </source>
</evidence>
<evidence type="ECO:0000256" key="2">
    <source>
        <dbReference type="ARBA" id="ARBA00004167"/>
    </source>
</evidence>
<dbReference type="FunFam" id="3.30.40.10:FF:000187">
    <property type="entry name" value="E3 ubiquitin-protein ligase ATL6"/>
    <property type="match status" value="1"/>
</dbReference>
<evidence type="ECO:0000256" key="13">
    <source>
        <dbReference type="ARBA" id="ARBA00024209"/>
    </source>
</evidence>
<dbReference type="AlphaFoldDB" id="A0AAV6W4Y7"/>
<comment type="pathway">
    <text evidence="3">Protein modification; protein ubiquitination.</text>
</comment>
<evidence type="ECO:0000256" key="14">
    <source>
        <dbReference type="PROSITE-ProRule" id="PRU00175"/>
    </source>
</evidence>
<dbReference type="Gene3D" id="3.30.40.10">
    <property type="entry name" value="Zinc/RING finger domain, C3HC4 (zinc finger)"/>
    <property type="match status" value="1"/>
</dbReference>
<comment type="subcellular location">
    <subcellularLocation>
        <location evidence="2">Membrane</location>
        <topology evidence="2">Single-pass membrane protein</topology>
    </subcellularLocation>
</comment>
<evidence type="ECO:0000256" key="1">
    <source>
        <dbReference type="ARBA" id="ARBA00000900"/>
    </source>
</evidence>
<dbReference type="GO" id="GO:0008270">
    <property type="term" value="F:zinc ion binding"/>
    <property type="evidence" value="ECO:0007669"/>
    <property type="project" value="UniProtKB-KW"/>
</dbReference>
<comment type="caution">
    <text evidence="17">The sequence shown here is derived from an EMBL/GenBank/DDBJ whole genome shotgun (WGS) entry which is preliminary data.</text>
</comment>
<protein>
    <recommendedName>
        <fullName evidence="4">RING-type E3 ubiquitin transferase</fullName>
        <ecNumber evidence="4">2.3.2.27</ecNumber>
    </recommendedName>
</protein>
<keyword evidence="8 14" id="KW-0863">Zinc-finger</keyword>
<evidence type="ECO:0000256" key="7">
    <source>
        <dbReference type="ARBA" id="ARBA00022723"/>
    </source>
</evidence>
<keyword evidence="10" id="KW-0862">Zinc</keyword>
<dbReference type="GO" id="GO:0016020">
    <property type="term" value="C:membrane"/>
    <property type="evidence" value="ECO:0007669"/>
    <property type="project" value="UniProtKB-SubCell"/>
</dbReference>
<evidence type="ECO:0000256" key="9">
    <source>
        <dbReference type="ARBA" id="ARBA00022786"/>
    </source>
</evidence>
<dbReference type="InterPro" id="IPR001841">
    <property type="entry name" value="Znf_RING"/>
</dbReference>
<evidence type="ECO:0000313" key="18">
    <source>
        <dbReference type="Proteomes" id="UP000826271"/>
    </source>
</evidence>
<name>A0AAV6W4Y7_9LAMI</name>
<dbReference type="SUPFAM" id="SSF57850">
    <property type="entry name" value="RING/U-box"/>
    <property type="match status" value="1"/>
</dbReference>
<dbReference type="GO" id="GO:0061630">
    <property type="term" value="F:ubiquitin protein ligase activity"/>
    <property type="evidence" value="ECO:0007669"/>
    <property type="project" value="UniProtKB-EC"/>
</dbReference>
<comment type="similarity">
    <text evidence="13">Belongs to the RING-type zinc finger family. ATL subfamily.</text>
</comment>
<dbReference type="InterPro" id="IPR013083">
    <property type="entry name" value="Znf_RING/FYVE/PHD"/>
</dbReference>
<keyword evidence="5" id="KW-0808">Transferase</keyword>
<keyword evidence="18" id="KW-1185">Reference proteome</keyword>
<keyword evidence="6 15" id="KW-0812">Transmembrane</keyword>
<dbReference type="PROSITE" id="PS50089">
    <property type="entry name" value="ZF_RING_2"/>
    <property type="match status" value="1"/>
</dbReference>